<proteinExistence type="predicted"/>
<gene>
    <name evidence="1" type="ORF">VTJ83DRAFT_5629</name>
</gene>
<comment type="caution">
    <text evidence="1">The sequence shown here is derived from an EMBL/GenBank/DDBJ whole genome shotgun (WGS) entry which is preliminary data.</text>
</comment>
<protein>
    <submittedName>
        <fullName evidence="1">Uncharacterized protein</fullName>
    </submittedName>
</protein>
<keyword evidence="2" id="KW-1185">Reference proteome</keyword>
<organism evidence="1 2">
    <name type="scientific">Remersonia thermophila</name>
    <dbReference type="NCBI Taxonomy" id="72144"/>
    <lineage>
        <taxon>Eukaryota</taxon>
        <taxon>Fungi</taxon>
        <taxon>Dikarya</taxon>
        <taxon>Ascomycota</taxon>
        <taxon>Pezizomycotina</taxon>
        <taxon>Sordariomycetes</taxon>
        <taxon>Sordariomycetidae</taxon>
        <taxon>Sordariales</taxon>
        <taxon>Sordariales incertae sedis</taxon>
        <taxon>Remersonia</taxon>
    </lineage>
</organism>
<dbReference type="RefSeq" id="XP_070865004.1">
    <property type="nucleotide sequence ID" value="XM_071012250.1"/>
</dbReference>
<dbReference type="PANTHER" id="PTHR22946">
    <property type="entry name" value="DIENELACTONE HYDROLASE DOMAIN-CONTAINING PROTEIN-RELATED"/>
    <property type="match status" value="1"/>
</dbReference>
<accession>A0ABR4D7M5</accession>
<evidence type="ECO:0000313" key="2">
    <source>
        <dbReference type="Proteomes" id="UP001600064"/>
    </source>
</evidence>
<evidence type="ECO:0000313" key="1">
    <source>
        <dbReference type="EMBL" id="KAL2266277.1"/>
    </source>
</evidence>
<dbReference type="InterPro" id="IPR050261">
    <property type="entry name" value="FrsA_esterase"/>
</dbReference>
<reference evidence="1 2" key="1">
    <citation type="journal article" date="2024" name="Commun. Biol.">
        <title>Comparative genomic analysis of thermophilic fungi reveals convergent evolutionary adaptations and gene losses.</title>
        <authorList>
            <person name="Steindorff A.S."/>
            <person name="Aguilar-Pontes M.V."/>
            <person name="Robinson A.J."/>
            <person name="Andreopoulos B."/>
            <person name="LaButti K."/>
            <person name="Kuo A."/>
            <person name="Mondo S."/>
            <person name="Riley R."/>
            <person name="Otillar R."/>
            <person name="Haridas S."/>
            <person name="Lipzen A."/>
            <person name="Grimwood J."/>
            <person name="Schmutz J."/>
            <person name="Clum A."/>
            <person name="Reid I.D."/>
            <person name="Moisan M.C."/>
            <person name="Butler G."/>
            <person name="Nguyen T.T.M."/>
            <person name="Dewar K."/>
            <person name="Conant G."/>
            <person name="Drula E."/>
            <person name="Henrissat B."/>
            <person name="Hansel C."/>
            <person name="Singer S."/>
            <person name="Hutchinson M.I."/>
            <person name="de Vries R.P."/>
            <person name="Natvig D.O."/>
            <person name="Powell A.J."/>
            <person name="Tsang A."/>
            <person name="Grigoriev I.V."/>
        </authorList>
    </citation>
    <scope>NUCLEOTIDE SEQUENCE [LARGE SCALE GENOMIC DNA]</scope>
    <source>
        <strain evidence="1 2">ATCC 22073</strain>
    </source>
</reference>
<dbReference type="Proteomes" id="UP001600064">
    <property type="component" value="Unassembled WGS sequence"/>
</dbReference>
<dbReference type="Gene3D" id="3.40.50.1820">
    <property type="entry name" value="alpha/beta hydrolase"/>
    <property type="match status" value="1"/>
</dbReference>
<dbReference type="GeneID" id="98126894"/>
<sequence length="347" mass="36747">MSLVLDTLPPPPTVSLRTINMAGLPVDVYGLADLPPGVTRVSCLWLHHPRTRDRAHLADTAARCVGGWYARKGTSAAAAPTRGLVALAYDQRNHGSRLVDEQANGSWRDGNPTHAIDMFGGIMGMVGDQKGLLDLVEGYLFPDSRVKIDQHIALGVSLGGHSVWQLMMADPRVTVGVAVIGCPDYMTLLTDRARLSKLSTFSASDAGASFLGSKDFPPSLVESCKAHDPKGILFGTSPIPDPDGGPGGATAEQAAAAQKVLRERLAGKKLLLCSGGADKLVPYRCSEPFMKWLKRAAASEGVLVDDRVYPGVGHVFGADMITDAVRFVVDAVASADGSSEETRTSKM</sequence>
<dbReference type="EMBL" id="JAZGUE010000005">
    <property type="protein sequence ID" value="KAL2266277.1"/>
    <property type="molecule type" value="Genomic_DNA"/>
</dbReference>
<dbReference type="InterPro" id="IPR029058">
    <property type="entry name" value="AB_hydrolase_fold"/>
</dbReference>
<name>A0ABR4D7M5_9PEZI</name>
<dbReference type="SUPFAM" id="SSF53474">
    <property type="entry name" value="alpha/beta-Hydrolases"/>
    <property type="match status" value="1"/>
</dbReference>
<dbReference type="PANTHER" id="PTHR22946:SF0">
    <property type="entry name" value="DIENELACTONE HYDROLASE DOMAIN-CONTAINING PROTEIN"/>
    <property type="match status" value="1"/>
</dbReference>